<organism evidence="2">
    <name type="scientific">Timema monikensis</name>
    <dbReference type="NCBI Taxonomy" id="170555"/>
    <lineage>
        <taxon>Eukaryota</taxon>
        <taxon>Metazoa</taxon>
        <taxon>Ecdysozoa</taxon>
        <taxon>Arthropoda</taxon>
        <taxon>Hexapoda</taxon>
        <taxon>Insecta</taxon>
        <taxon>Pterygota</taxon>
        <taxon>Neoptera</taxon>
        <taxon>Polyneoptera</taxon>
        <taxon>Phasmatodea</taxon>
        <taxon>Timematodea</taxon>
        <taxon>Timematoidea</taxon>
        <taxon>Timematidae</taxon>
        <taxon>Timema</taxon>
    </lineage>
</organism>
<accession>A0A7R9E6E4</accession>
<proteinExistence type="predicted"/>
<evidence type="ECO:0000313" key="2">
    <source>
        <dbReference type="EMBL" id="CAD7427315.1"/>
    </source>
</evidence>
<sequence>MAVMPLLTTLLPPFSLSNPHTVFRSLMSMFQTGRHFLLPPTAPCRFVTSHPDRRVATPPVLVGPARHDLATGTYIHTALRLACATMCGSRKRRPSSSQDEKEDYMDECTAALVLMSLSCSPHSPNFNVPPPGTKPQTFRTLQRGHTCVFVCLALELEIQTSTRPSVRSSIRSPNPAGRAWLARVSWGDQSPGSDACSWRSSTPSPPLSEGGGVSPSTFWSQLTTDEGIVIDDYDELPRKKKDISRLGGENLALWRLHIARVGNAGLAHASRVAVLLGFYGKGIVTGD</sequence>
<protein>
    <submittedName>
        <fullName evidence="2">Uncharacterized protein</fullName>
    </submittedName>
</protein>
<name>A0A7R9E6E4_9NEOP</name>
<dbReference type="EMBL" id="OB793433">
    <property type="protein sequence ID" value="CAD7427315.1"/>
    <property type="molecule type" value="Genomic_DNA"/>
</dbReference>
<dbReference type="AlphaFoldDB" id="A0A7R9E6E4"/>
<feature type="compositionally biased region" description="Polar residues" evidence="1">
    <location>
        <begin position="191"/>
        <end position="202"/>
    </location>
</feature>
<feature type="region of interest" description="Disordered" evidence="1">
    <location>
        <begin position="191"/>
        <end position="216"/>
    </location>
</feature>
<reference evidence="2" key="1">
    <citation type="submission" date="2020-11" db="EMBL/GenBank/DDBJ databases">
        <authorList>
            <person name="Tran Van P."/>
        </authorList>
    </citation>
    <scope>NUCLEOTIDE SEQUENCE</scope>
</reference>
<evidence type="ECO:0000256" key="1">
    <source>
        <dbReference type="SAM" id="MobiDB-lite"/>
    </source>
</evidence>
<gene>
    <name evidence="2" type="ORF">TMSB3V08_LOCUS4166</name>
</gene>